<evidence type="ECO:0000256" key="5">
    <source>
        <dbReference type="ARBA" id="ARBA00022801"/>
    </source>
</evidence>
<dbReference type="InterPro" id="IPR036286">
    <property type="entry name" value="LexA/Signal_pep-like_sf"/>
</dbReference>
<dbReference type="InterPro" id="IPR000223">
    <property type="entry name" value="Pept_S26A_signal_pept_1"/>
</dbReference>
<dbReference type="GO" id="GO:0016020">
    <property type="term" value="C:membrane"/>
    <property type="evidence" value="ECO:0007669"/>
    <property type="project" value="UniProtKB-SubCell"/>
</dbReference>
<feature type="transmembrane region" description="Helical" evidence="7">
    <location>
        <begin position="6"/>
        <end position="25"/>
    </location>
</feature>
<sequence>MDFSLLLVVAVTVTGLIWLLDSVWWSKRRQQRMALAAGEGQELAHGSGHESGHHSGSQEGGVAYASADKGTVKSAKEPWLVDYARSFFPVLLVVLVVRSFVVEPFQIPSGSMRPTLEIGDFILVNKFTYGLRLPVTNTKLIDIGEPERGDVMVFRFPQDPSVNFIKRVIGLPGDRIRYEGKQLYINGEAVPKQLVDESDTDQLEEVLLQESLGDTTHPIYNDFRDPGPQMRELRVPEGHYFMMGDNRDHSNDSRYWGFVPEENIVGEAFAVWMHWNGGLPSFSEVRVID</sequence>
<keyword evidence="7" id="KW-0472">Membrane</keyword>
<evidence type="ECO:0000313" key="11">
    <source>
        <dbReference type="Proteomes" id="UP000249700"/>
    </source>
</evidence>
<evidence type="ECO:0000256" key="1">
    <source>
        <dbReference type="ARBA" id="ARBA00000677"/>
    </source>
</evidence>
<dbReference type="InterPro" id="IPR019533">
    <property type="entry name" value="Peptidase_S26"/>
</dbReference>
<dbReference type="GO" id="GO:0006465">
    <property type="term" value="P:signal peptide processing"/>
    <property type="evidence" value="ECO:0007669"/>
    <property type="project" value="InterPro"/>
</dbReference>
<proteinExistence type="inferred from homology"/>
<feature type="region of interest" description="Disordered" evidence="8">
    <location>
        <begin position="43"/>
        <end position="62"/>
    </location>
</feature>
<evidence type="ECO:0000256" key="2">
    <source>
        <dbReference type="ARBA" id="ARBA00009370"/>
    </source>
</evidence>
<dbReference type="OrthoDB" id="9815782at2"/>
<feature type="active site" evidence="6">
    <location>
        <position position="166"/>
    </location>
</feature>
<feature type="domain" description="Peptidase S26" evidence="9">
    <location>
        <begin position="81"/>
        <end position="272"/>
    </location>
</feature>
<dbReference type="InterPro" id="IPR019757">
    <property type="entry name" value="Pept_S26A_signal_pept_1_Lys-AS"/>
</dbReference>
<evidence type="ECO:0000256" key="7">
    <source>
        <dbReference type="RuleBase" id="RU362042"/>
    </source>
</evidence>
<keyword evidence="5 7" id="KW-0378">Hydrolase</keyword>
<dbReference type="PANTHER" id="PTHR43390:SF1">
    <property type="entry name" value="CHLOROPLAST PROCESSING PEPTIDASE"/>
    <property type="match status" value="1"/>
</dbReference>
<dbReference type="CDD" id="cd06530">
    <property type="entry name" value="S26_SPase_I"/>
    <property type="match status" value="1"/>
</dbReference>
<dbReference type="NCBIfam" id="TIGR02227">
    <property type="entry name" value="sigpep_I_bact"/>
    <property type="match status" value="1"/>
</dbReference>
<dbReference type="Pfam" id="PF10502">
    <property type="entry name" value="Peptidase_S26"/>
    <property type="match status" value="1"/>
</dbReference>
<dbReference type="PANTHER" id="PTHR43390">
    <property type="entry name" value="SIGNAL PEPTIDASE I"/>
    <property type="match status" value="1"/>
</dbReference>
<dbReference type="PRINTS" id="PR00727">
    <property type="entry name" value="LEADERPTASE"/>
</dbReference>
<dbReference type="Gene3D" id="2.10.109.10">
    <property type="entry name" value="Umud Fragment, subunit A"/>
    <property type="match status" value="1"/>
</dbReference>
<evidence type="ECO:0000256" key="3">
    <source>
        <dbReference type="ARBA" id="ARBA00013208"/>
    </source>
</evidence>
<keyword evidence="7" id="KW-0812">Transmembrane</keyword>
<dbReference type="GO" id="GO:0004252">
    <property type="term" value="F:serine-type endopeptidase activity"/>
    <property type="evidence" value="ECO:0007669"/>
    <property type="project" value="InterPro"/>
</dbReference>
<feature type="active site" evidence="6">
    <location>
        <position position="111"/>
    </location>
</feature>
<dbReference type="AlphaFoldDB" id="A0A328XYU4"/>
<comment type="caution">
    <text evidence="10">The sequence shown here is derived from an EMBL/GenBank/DDBJ whole genome shotgun (WGS) entry which is preliminary data.</text>
</comment>
<evidence type="ECO:0000256" key="8">
    <source>
        <dbReference type="SAM" id="MobiDB-lite"/>
    </source>
</evidence>
<evidence type="ECO:0000313" key="10">
    <source>
        <dbReference type="EMBL" id="RAR64413.1"/>
    </source>
</evidence>
<dbReference type="SUPFAM" id="SSF51306">
    <property type="entry name" value="LexA/Signal peptidase"/>
    <property type="match status" value="1"/>
</dbReference>
<name>A0A328XYU4_9GAMM</name>
<dbReference type="PROSITE" id="PS00761">
    <property type="entry name" value="SPASE_I_3"/>
    <property type="match status" value="1"/>
</dbReference>
<dbReference type="InterPro" id="IPR019758">
    <property type="entry name" value="Pept_S26A_signal_pept_1_CS"/>
</dbReference>
<dbReference type="EMBL" id="QLSX01000001">
    <property type="protein sequence ID" value="RAR64413.1"/>
    <property type="molecule type" value="Genomic_DNA"/>
</dbReference>
<dbReference type="PROSITE" id="PS00760">
    <property type="entry name" value="SPASE_I_2"/>
    <property type="match status" value="1"/>
</dbReference>
<comment type="subcellular location">
    <subcellularLocation>
        <location evidence="7">Membrane</location>
        <topology evidence="7">Multi-pass membrane protein</topology>
    </subcellularLocation>
</comment>
<keyword evidence="7" id="KW-1133">Transmembrane helix</keyword>
<dbReference type="Proteomes" id="UP000249700">
    <property type="component" value="Unassembled WGS sequence"/>
</dbReference>
<organism evidence="10 11">
    <name type="scientific">Onishia taeanensis</name>
    <dbReference type="NCBI Taxonomy" id="284577"/>
    <lineage>
        <taxon>Bacteria</taxon>
        <taxon>Pseudomonadati</taxon>
        <taxon>Pseudomonadota</taxon>
        <taxon>Gammaproteobacteria</taxon>
        <taxon>Oceanospirillales</taxon>
        <taxon>Halomonadaceae</taxon>
        <taxon>Onishia</taxon>
    </lineage>
</organism>
<feature type="transmembrane region" description="Helical" evidence="7">
    <location>
        <begin position="83"/>
        <end position="101"/>
    </location>
</feature>
<evidence type="ECO:0000259" key="9">
    <source>
        <dbReference type="Pfam" id="PF10502"/>
    </source>
</evidence>
<comment type="catalytic activity">
    <reaction evidence="1 7">
        <text>Cleavage of hydrophobic, N-terminal signal or leader sequences from secreted and periplasmic proteins.</text>
        <dbReference type="EC" id="3.4.21.89"/>
    </reaction>
</comment>
<gene>
    <name evidence="10" type="ORF">BCL93_101232</name>
</gene>
<accession>A0A328XYU4</accession>
<evidence type="ECO:0000256" key="4">
    <source>
        <dbReference type="ARBA" id="ARBA00019232"/>
    </source>
</evidence>
<dbReference type="RefSeq" id="WP_112053279.1">
    <property type="nucleotide sequence ID" value="NZ_QLSX01000001.1"/>
</dbReference>
<evidence type="ECO:0000256" key="6">
    <source>
        <dbReference type="PIRSR" id="PIRSR600223-1"/>
    </source>
</evidence>
<comment type="similarity">
    <text evidence="2 7">Belongs to the peptidase S26 family.</text>
</comment>
<reference evidence="10 11" key="1">
    <citation type="submission" date="2018-06" db="EMBL/GenBank/DDBJ databases">
        <title>Comparative analysis of microorganisms from saline springs in Andes Mountain Range, Colombia.</title>
        <authorList>
            <person name="Rubin E."/>
        </authorList>
    </citation>
    <scope>NUCLEOTIDE SEQUENCE [LARGE SCALE GENOMIC DNA]</scope>
    <source>
        <strain evidence="10 11">USBA-857</strain>
    </source>
</reference>
<protein>
    <recommendedName>
        <fullName evidence="4 7">Signal peptidase I</fullName>
        <ecNumber evidence="3 7">3.4.21.89</ecNumber>
    </recommendedName>
</protein>
<dbReference type="EC" id="3.4.21.89" evidence="3 7"/>
<dbReference type="GO" id="GO:0009003">
    <property type="term" value="F:signal peptidase activity"/>
    <property type="evidence" value="ECO:0007669"/>
    <property type="project" value="UniProtKB-EC"/>
</dbReference>
<keyword evidence="7" id="KW-0645">Protease</keyword>